<dbReference type="Pfam" id="PF00929">
    <property type="entry name" value="RNase_T"/>
    <property type="match status" value="1"/>
</dbReference>
<dbReference type="SMART" id="SM00479">
    <property type="entry name" value="EXOIII"/>
    <property type="match status" value="1"/>
</dbReference>
<reference evidence="5 6" key="1">
    <citation type="journal article" date="2019" name="Syst. Appl. Microbiol.">
        <title>New species of pathogenic Pseudomonas isolated from citrus in Tunisia: Proposal of Pseudomonas kairouanensis sp. nov. and Pseudomonas nabeulensis sp. nov.</title>
        <authorList>
            <person name="Oueslati M."/>
            <person name="Mulet M."/>
            <person name="Gomila M."/>
            <person name="Berge O."/>
            <person name="Hajlaoui M.R."/>
            <person name="Lalucat J."/>
            <person name="Sadfi-Zouaoui N."/>
            <person name="Garcia-Valdes E."/>
        </authorList>
    </citation>
    <scope>NUCLEOTIDE SEQUENCE [LARGE SCALE GENOMIC DNA]</scope>
    <source>
        <strain evidence="5 6">KC12</strain>
    </source>
</reference>
<evidence type="ECO:0000313" key="6">
    <source>
        <dbReference type="Proteomes" id="UP000297391"/>
    </source>
</evidence>
<dbReference type="OrthoDB" id="4563729at2"/>
<dbReference type="CDD" id="cd06133">
    <property type="entry name" value="ERI-1_3'hExo_like"/>
    <property type="match status" value="1"/>
</dbReference>
<dbReference type="Proteomes" id="UP000297391">
    <property type="component" value="Unassembled WGS sequence"/>
</dbReference>
<dbReference type="PANTHER" id="PTHR23044:SF61">
    <property type="entry name" value="3'-5' EXORIBONUCLEASE 1-RELATED"/>
    <property type="match status" value="1"/>
</dbReference>
<evidence type="ECO:0000313" key="5">
    <source>
        <dbReference type="EMBL" id="TFY91212.1"/>
    </source>
</evidence>
<dbReference type="GO" id="GO:0003676">
    <property type="term" value="F:nucleic acid binding"/>
    <property type="evidence" value="ECO:0007669"/>
    <property type="project" value="InterPro"/>
</dbReference>
<evidence type="ECO:0000256" key="2">
    <source>
        <dbReference type="ARBA" id="ARBA00022801"/>
    </source>
</evidence>
<name>A0A4Z0AWN3_9PSED</name>
<dbReference type="PANTHER" id="PTHR23044">
    <property type="entry name" value="3'-5' EXONUCLEASE ERI1-RELATED"/>
    <property type="match status" value="1"/>
</dbReference>
<accession>A0A4Z0AWN3</accession>
<comment type="caution">
    <text evidence="5">The sequence shown here is derived from an EMBL/GenBank/DDBJ whole genome shotgun (WGS) entry which is preliminary data.</text>
</comment>
<dbReference type="InterPro" id="IPR013520">
    <property type="entry name" value="Ribonucl_H"/>
</dbReference>
<keyword evidence="1" id="KW-0540">Nuclease</keyword>
<gene>
    <name evidence="5" type="ORF">DYL59_06955</name>
</gene>
<dbReference type="InterPro" id="IPR047201">
    <property type="entry name" value="ERI-1_3'hExo-like"/>
</dbReference>
<evidence type="ECO:0000256" key="1">
    <source>
        <dbReference type="ARBA" id="ARBA00022722"/>
    </source>
</evidence>
<evidence type="ECO:0000256" key="3">
    <source>
        <dbReference type="ARBA" id="ARBA00022839"/>
    </source>
</evidence>
<sequence>MPIRVIQSIYHDLKRFRYLLCVDLEATCDEIEVGDHSRALVVKPSEMETIEIGLVVIDLHRKQKTKSFQTFVRPHLHPVLTPFCKKLTTIAQRDIDSAPSFTDAMQRLRDFISTYDDVAWASWGSYDAVQIQRDGAINQCSAILESIPHFNVKNWVEYDSGQRPSGLKPCIEKLGIVWDGTYHRGIDDAKNVASLVLQLLDSSTK</sequence>
<dbReference type="InterPro" id="IPR012337">
    <property type="entry name" value="RNaseH-like_sf"/>
</dbReference>
<keyword evidence="2" id="KW-0378">Hydrolase</keyword>
<organism evidence="5 6">
    <name type="scientific">Pseudomonas kairouanensis</name>
    <dbReference type="NCBI Taxonomy" id="2293832"/>
    <lineage>
        <taxon>Bacteria</taxon>
        <taxon>Pseudomonadati</taxon>
        <taxon>Pseudomonadota</taxon>
        <taxon>Gammaproteobacteria</taxon>
        <taxon>Pseudomonadales</taxon>
        <taxon>Pseudomonadaceae</taxon>
        <taxon>Pseudomonas</taxon>
    </lineage>
</organism>
<dbReference type="InterPro" id="IPR036397">
    <property type="entry name" value="RNaseH_sf"/>
</dbReference>
<dbReference type="Gene3D" id="3.30.420.10">
    <property type="entry name" value="Ribonuclease H-like superfamily/Ribonuclease H"/>
    <property type="match status" value="1"/>
</dbReference>
<keyword evidence="3 5" id="KW-0269">Exonuclease</keyword>
<evidence type="ECO:0000259" key="4">
    <source>
        <dbReference type="SMART" id="SM00479"/>
    </source>
</evidence>
<feature type="domain" description="Exonuclease" evidence="4">
    <location>
        <begin position="18"/>
        <end position="205"/>
    </location>
</feature>
<dbReference type="InterPro" id="IPR051274">
    <property type="entry name" value="3-5_Exoribonuclease"/>
</dbReference>
<dbReference type="GO" id="GO:0000175">
    <property type="term" value="F:3'-5'-RNA exonuclease activity"/>
    <property type="evidence" value="ECO:0007669"/>
    <property type="project" value="InterPro"/>
</dbReference>
<protein>
    <submittedName>
        <fullName evidence="5">Exonuclease</fullName>
    </submittedName>
</protein>
<dbReference type="SUPFAM" id="SSF53098">
    <property type="entry name" value="Ribonuclease H-like"/>
    <property type="match status" value="1"/>
</dbReference>
<dbReference type="GO" id="GO:0006259">
    <property type="term" value="P:DNA metabolic process"/>
    <property type="evidence" value="ECO:0007669"/>
    <property type="project" value="UniProtKB-ARBA"/>
</dbReference>
<proteinExistence type="predicted"/>
<dbReference type="EMBL" id="QUZU01000005">
    <property type="protein sequence ID" value="TFY91212.1"/>
    <property type="molecule type" value="Genomic_DNA"/>
</dbReference>
<dbReference type="AlphaFoldDB" id="A0A4Z0AWN3"/>
<keyword evidence="6" id="KW-1185">Reference proteome</keyword>